<dbReference type="EMBL" id="CP033464">
    <property type="protein sequence ID" value="QDX95887.1"/>
    <property type="molecule type" value="Genomic_DNA"/>
</dbReference>
<dbReference type="Pfam" id="PF07833">
    <property type="entry name" value="Cu_amine_oxidN1"/>
    <property type="match status" value="1"/>
</dbReference>
<sequence length="132" mass="14328">MSASTLPTFIPINQSKDIVIFIDGELQIFKKAPVEINGRTLVPLRAIFEALGARVDWDEATQTVTAMKDGTTIKLTIGSKVAYKNGKKLNLDVPAQLFNGDTTMVPIRFVSEALGAKVAWDGYSNAVIISND</sequence>
<evidence type="ECO:0000313" key="3">
    <source>
        <dbReference type="Proteomes" id="UP000319432"/>
    </source>
</evidence>
<organism evidence="2 3">
    <name type="scientific">Brevibacillus laterosporus</name>
    <name type="common">Bacillus laterosporus</name>
    <dbReference type="NCBI Taxonomy" id="1465"/>
    <lineage>
        <taxon>Bacteria</taxon>
        <taxon>Bacillati</taxon>
        <taxon>Bacillota</taxon>
        <taxon>Bacilli</taxon>
        <taxon>Bacillales</taxon>
        <taxon>Paenibacillaceae</taxon>
        <taxon>Brevibacillus</taxon>
    </lineage>
</organism>
<evidence type="ECO:0000313" key="2">
    <source>
        <dbReference type="EMBL" id="QDX95887.1"/>
    </source>
</evidence>
<dbReference type="Gene3D" id="3.30.457.10">
    <property type="entry name" value="Copper amine oxidase-like, N-terminal domain"/>
    <property type="match status" value="1"/>
</dbReference>
<accession>A0A518VFV9</accession>
<keyword evidence="3" id="KW-1185">Reference proteome</keyword>
<dbReference type="InterPro" id="IPR036582">
    <property type="entry name" value="Mao_N_sf"/>
</dbReference>
<dbReference type="AlphaFoldDB" id="A0A518VFV9"/>
<reference evidence="2 3" key="1">
    <citation type="submission" date="2018-11" db="EMBL/GenBank/DDBJ databases">
        <title>Phylogenetic determinants of toxin gene distribution in genomes of Brevibacillus laterosporus.</title>
        <authorList>
            <person name="Glare T.R."/>
            <person name="Durrant A."/>
            <person name="Berry C."/>
            <person name="Palma L."/>
            <person name="Ormskirk M."/>
            <person name="Cox M.O."/>
        </authorList>
    </citation>
    <scope>NUCLEOTIDE SEQUENCE [LARGE SCALE GENOMIC DNA]</scope>
    <source>
        <strain evidence="2 3">1821L</strain>
    </source>
</reference>
<dbReference type="Proteomes" id="UP000319432">
    <property type="component" value="Chromosome"/>
</dbReference>
<proteinExistence type="predicted"/>
<evidence type="ECO:0000259" key="1">
    <source>
        <dbReference type="Pfam" id="PF07833"/>
    </source>
</evidence>
<gene>
    <name evidence="2" type="ORF">EEL30_25460</name>
</gene>
<dbReference type="OrthoDB" id="9778320at2"/>
<protein>
    <submittedName>
        <fullName evidence="2">Copper amine oxidase N-terminal domain-containing protein</fullName>
    </submittedName>
</protein>
<dbReference type="InterPro" id="IPR012854">
    <property type="entry name" value="Cu_amine_oxidase-like_N"/>
</dbReference>
<feature type="domain" description="Copper amine oxidase-like N-terminal" evidence="1">
    <location>
        <begin position="22"/>
        <end position="129"/>
    </location>
</feature>
<name>A0A518VFV9_BRELA</name>
<dbReference type="SUPFAM" id="SSF55383">
    <property type="entry name" value="Copper amine oxidase, domain N"/>
    <property type="match status" value="1"/>
</dbReference>